<organism evidence="1 2">
    <name type="scientific">Tribonema minus</name>
    <dbReference type="NCBI Taxonomy" id="303371"/>
    <lineage>
        <taxon>Eukaryota</taxon>
        <taxon>Sar</taxon>
        <taxon>Stramenopiles</taxon>
        <taxon>Ochrophyta</taxon>
        <taxon>PX clade</taxon>
        <taxon>Xanthophyceae</taxon>
        <taxon>Tribonematales</taxon>
        <taxon>Tribonemataceae</taxon>
        <taxon>Tribonema</taxon>
    </lineage>
</organism>
<evidence type="ECO:0000313" key="1">
    <source>
        <dbReference type="EMBL" id="KAG5187229.1"/>
    </source>
</evidence>
<dbReference type="AlphaFoldDB" id="A0A835Z729"/>
<gene>
    <name evidence="1" type="ORF">JKP88DRAFT_276030</name>
</gene>
<evidence type="ECO:0000313" key="2">
    <source>
        <dbReference type="Proteomes" id="UP000664859"/>
    </source>
</evidence>
<dbReference type="Proteomes" id="UP000664859">
    <property type="component" value="Unassembled WGS sequence"/>
</dbReference>
<reference evidence="1" key="1">
    <citation type="submission" date="2021-02" db="EMBL/GenBank/DDBJ databases">
        <title>First Annotated Genome of the Yellow-green Alga Tribonema minus.</title>
        <authorList>
            <person name="Mahan K.M."/>
        </authorList>
    </citation>
    <scope>NUCLEOTIDE SEQUENCE</scope>
    <source>
        <strain evidence="1">UTEX B ZZ1240</strain>
    </source>
</reference>
<name>A0A835Z729_9STRA</name>
<protein>
    <submittedName>
        <fullName evidence="1">Uncharacterized protein</fullName>
    </submittedName>
</protein>
<sequence>MSVIMEYTCLQCLHKMVRLSSTGCQPAMMETFNRARQHMIDMWGPSGAGGLRRQWCHPANLSAMLADRCVLCSKGGRGGVRVLSTWGLYAHQSCADKITRAWTRVKATVRNVITYDLPRQVFATLRWSDRRDDRVLIKPHWLLPTCPSVQDLEAKNHDTIAASTHCDYLTTFHHNRDGLANRTGYASWNALSSAVPLFICKCNTHGPSPDDVQLVHNFVAWSPQVPQPLWKWCFIKEQLHLYPPEEWAALLREAPAGFAVWAGEVEHWSPHANFIQVQR</sequence>
<keyword evidence="2" id="KW-1185">Reference proteome</keyword>
<comment type="caution">
    <text evidence="1">The sequence shown here is derived from an EMBL/GenBank/DDBJ whole genome shotgun (WGS) entry which is preliminary data.</text>
</comment>
<proteinExistence type="predicted"/>
<accession>A0A835Z729</accession>
<dbReference type="EMBL" id="JAFCMP010000090">
    <property type="protein sequence ID" value="KAG5187229.1"/>
    <property type="molecule type" value="Genomic_DNA"/>
</dbReference>